<evidence type="ECO:0000313" key="3">
    <source>
        <dbReference type="Proteomes" id="UP000030651"/>
    </source>
</evidence>
<evidence type="ECO:0000313" key="2">
    <source>
        <dbReference type="EMBL" id="ETS73755.1"/>
    </source>
</evidence>
<proteinExistence type="predicted"/>
<feature type="compositionally biased region" description="Basic residues" evidence="1">
    <location>
        <begin position="29"/>
        <end position="50"/>
    </location>
</feature>
<dbReference type="KEGG" id="pfy:PFICI_14701"/>
<gene>
    <name evidence="2" type="ORF">PFICI_14701</name>
</gene>
<keyword evidence="3" id="KW-1185">Reference proteome</keyword>
<dbReference type="HOGENOM" id="CLU_1907397_0_0_1"/>
<dbReference type="AlphaFoldDB" id="W3WIM0"/>
<sequence>MASPSFRPRYPAREVVIARESAGESPMRSPKRRLPKRRLPKRRLPKRKRVSTQDHDPRWDDDARRDRDHQRDHDKLRKPWHRFKAKFLSSIQWGFERFGMSRSLKGIVIVPSLAENMSGSTIFEVESSRDAKL</sequence>
<reference evidence="3" key="1">
    <citation type="journal article" date="2015" name="BMC Genomics">
        <title>Genomic and transcriptomic analysis of the endophytic fungus Pestalotiopsis fici reveals its lifestyle and high potential for synthesis of natural products.</title>
        <authorList>
            <person name="Wang X."/>
            <person name="Zhang X."/>
            <person name="Liu L."/>
            <person name="Xiang M."/>
            <person name="Wang W."/>
            <person name="Sun X."/>
            <person name="Che Y."/>
            <person name="Guo L."/>
            <person name="Liu G."/>
            <person name="Guo L."/>
            <person name="Wang C."/>
            <person name="Yin W.B."/>
            <person name="Stadler M."/>
            <person name="Zhang X."/>
            <person name="Liu X."/>
        </authorList>
    </citation>
    <scope>NUCLEOTIDE SEQUENCE [LARGE SCALE GENOMIC DNA]</scope>
    <source>
        <strain evidence="3">W106-1 / CGMCC3.15140</strain>
    </source>
</reference>
<evidence type="ECO:0000256" key="1">
    <source>
        <dbReference type="SAM" id="MobiDB-lite"/>
    </source>
</evidence>
<dbReference type="GeneID" id="19279714"/>
<accession>W3WIM0</accession>
<feature type="compositionally biased region" description="Basic and acidic residues" evidence="1">
    <location>
        <begin position="51"/>
        <end position="76"/>
    </location>
</feature>
<dbReference type="RefSeq" id="XP_007841473.1">
    <property type="nucleotide sequence ID" value="XM_007843282.1"/>
</dbReference>
<organism evidence="2 3">
    <name type="scientific">Pestalotiopsis fici (strain W106-1 / CGMCC3.15140)</name>
    <dbReference type="NCBI Taxonomy" id="1229662"/>
    <lineage>
        <taxon>Eukaryota</taxon>
        <taxon>Fungi</taxon>
        <taxon>Dikarya</taxon>
        <taxon>Ascomycota</taxon>
        <taxon>Pezizomycotina</taxon>
        <taxon>Sordariomycetes</taxon>
        <taxon>Xylariomycetidae</taxon>
        <taxon>Amphisphaeriales</taxon>
        <taxon>Sporocadaceae</taxon>
        <taxon>Pestalotiopsis</taxon>
    </lineage>
</organism>
<dbReference type="InParanoid" id="W3WIM0"/>
<name>W3WIM0_PESFW</name>
<dbReference type="Proteomes" id="UP000030651">
    <property type="component" value="Unassembled WGS sequence"/>
</dbReference>
<dbReference type="EMBL" id="KI912121">
    <property type="protein sequence ID" value="ETS73755.1"/>
    <property type="molecule type" value="Genomic_DNA"/>
</dbReference>
<protein>
    <submittedName>
        <fullName evidence="2">Uncharacterized protein</fullName>
    </submittedName>
</protein>
<feature type="region of interest" description="Disordered" evidence="1">
    <location>
        <begin position="1"/>
        <end position="76"/>
    </location>
</feature>